<evidence type="ECO:0000256" key="4">
    <source>
        <dbReference type="ARBA" id="ARBA00022692"/>
    </source>
</evidence>
<dbReference type="Proteomes" id="UP001231941">
    <property type="component" value="Unassembled WGS sequence"/>
</dbReference>
<dbReference type="SUPFAM" id="SSF161098">
    <property type="entry name" value="MetI-like"/>
    <property type="match status" value="1"/>
</dbReference>
<comment type="caution">
    <text evidence="9">The sequence shown here is derived from an EMBL/GenBank/DDBJ whole genome shotgun (WGS) entry which is preliminary data.</text>
</comment>
<keyword evidence="10" id="KW-1185">Reference proteome</keyword>
<evidence type="ECO:0000256" key="3">
    <source>
        <dbReference type="ARBA" id="ARBA00022475"/>
    </source>
</evidence>
<feature type="transmembrane region" description="Helical" evidence="7">
    <location>
        <begin position="256"/>
        <end position="276"/>
    </location>
</feature>
<keyword evidence="2" id="KW-0813">Transport</keyword>
<proteinExistence type="predicted"/>
<feature type="transmembrane region" description="Helical" evidence="7">
    <location>
        <begin position="225"/>
        <end position="250"/>
    </location>
</feature>
<evidence type="ECO:0000313" key="10">
    <source>
        <dbReference type="Proteomes" id="UP001231941"/>
    </source>
</evidence>
<dbReference type="InterPro" id="IPR035906">
    <property type="entry name" value="MetI-like_sf"/>
</dbReference>
<dbReference type="Pfam" id="PF00528">
    <property type="entry name" value="BPD_transp_1"/>
    <property type="match status" value="1"/>
</dbReference>
<dbReference type="PANTHER" id="PTHR30465:SF44">
    <property type="entry name" value="ABC-TYPE DIPEPTIDE_OLIGOPEPTIDE TRANSPORT SYSTEM, PERMEASE COMPONENT"/>
    <property type="match status" value="1"/>
</dbReference>
<organism evidence="9 10">
    <name type="scientific">Chengkuizengella axinellae</name>
    <dbReference type="NCBI Taxonomy" id="3064388"/>
    <lineage>
        <taxon>Bacteria</taxon>
        <taxon>Bacillati</taxon>
        <taxon>Bacillota</taxon>
        <taxon>Bacilli</taxon>
        <taxon>Bacillales</taxon>
        <taxon>Paenibacillaceae</taxon>
        <taxon>Chengkuizengella</taxon>
    </lineage>
</organism>
<keyword evidence="6 7" id="KW-0472">Membrane</keyword>
<feature type="transmembrane region" description="Helical" evidence="7">
    <location>
        <begin position="84"/>
        <end position="104"/>
    </location>
</feature>
<protein>
    <recommendedName>
        <fullName evidence="8">ABC transmembrane type-1 domain-containing protein</fullName>
    </recommendedName>
</protein>
<comment type="subcellular location">
    <subcellularLocation>
        <location evidence="1">Cell membrane</location>
        <topology evidence="1">Multi-pass membrane protein</topology>
    </subcellularLocation>
</comment>
<feature type="transmembrane region" description="Helical" evidence="7">
    <location>
        <begin position="116"/>
        <end position="141"/>
    </location>
</feature>
<dbReference type="PANTHER" id="PTHR30465">
    <property type="entry name" value="INNER MEMBRANE ABC TRANSPORTER"/>
    <property type="match status" value="1"/>
</dbReference>
<name>A0ABT9J408_9BACL</name>
<feature type="transmembrane region" description="Helical" evidence="7">
    <location>
        <begin position="161"/>
        <end position="183"/>
    </location>
</feature>
<evidence type="ECO:0000256" key="7">
    <source>
        <dbReference type="SAM" id="Phobius"/>
    </source>
</evidence>
<feature type="transmembrane region" description="Helical" evidence="7">
    <location>
        <begin position="9"/>
        <end position="30"/>
    </location>
</feature>
<keyword evidence="5 7" id="KW-1133">Transmembrane helix</keyword>
<evidence type="ECO:0000313" key="9">
    <source>
        <dbReference type="EMBL" id="MDP5276303.1"/>
    </source>
</evidence>
<keyword evidence="4 7" id="KW-0812">Transmembrane</keyword>
<accession>A0ABT9J408</accession>
<evidence type="ECO:0000256" key="5">
    <source>
        <dbReference type="ARBA" id="ARBA00022989"/>
    </source>
</evidence>
<dbReference type="EMBL" id="JAVAMP010000013">
    <property type="protein sequence ID" value="MDP5276303.1"/>
    <property type="molecule type" value="Genomic_DNA"/>
</dbReference>
<feature type="domain" description="ABC transmembrane type-1" evidence="8">
    <location>
        <begin position="105"/>
        <end position="284"/>
    </location>
</feature>
<dbReference type="RefSeq" id="WP_305993612.1">
    <property type="nucleotide sequence ID" value="NZ_JAVAMP010000013.1"/>
</dbReference>
<evidence type="ECO:0000256" key="2">
    <source>
        <dbReference type="ARBA" id="ARBA00022448"/>
    </source>
</evidence>
<evidence type="ECO:0000256" key="6">
    <source>
        <dbReference type="ARBA" id="ARBA00023136"/>
    </source>
</evidence>
<evidence type="ECO:0000259" key="8">
    <source>
        <dbReference type="Pfam" id="PF00528"/>
    </source>
</evidence>
<keyword evidence="3" id="KW-1003">Cell membrane</keyword>
<gene>
    <name evidence="9" type="ORF">Q5Y73_19590</name>
</gene>
<evidence type="ECO:0000256" key="1">
    <source>
        <dbReference type="ARBA" id="ARBA00004651"/>
    </source>
</evidence>
<sequence>MKQTFFTRTFFEISLIIAGIMLVSAAIPLFQLNDISLLNYGKTVWGIAKELATPHDLIYINPLSGEERNLFPIIFEAYFNSMKIFFLALIISLFISVFLLVLYFSVSERIKKSIEGIGYVISSLPDIFIIGIFQIFIVWFFKRTGILILDVAATMGNPIVLLPAITLSVLPTFFFFILMVTILKEEEEMSYVELAKSKGLRKYRILFMHMMRNVLISLTNHGKHIMWLMLSNLLMLEYLYNVFGVTPFLFSYGEPSIFAVTSIFIFLPFFMLLKILEFTFERRIGSDMNL</sequence>
<reference evidence="9 10" key="1">
    <citation type="submission" date="2023-08" db="EMBL/GenBank/DDBJ databases">
        <authorList>
            <person name="Park J.-S."/>
        </authorList>
    </citation>
    <scope>NUCLEOTIDE SEQUENCE [LARGE SCALE GENOMIC DNA]</scope>
    <source>
        <strain evidence="9 10">2205SS18-9</strain>
    </source>
</reference>
<dbReference type="InterPro" id="IPR000515">
    <property type="entry name" value="MetI-like"/>
</dbReference>